<keyword evidence="2 3" id="KW-0732">Signal</keyword>
<sequence length="412" mass="44282">MSLTKTIAAPMLCIALAAGAQPVQTVKIATLDMLSGPMAGLGQNVLKSFQYAARVANEEKWAGPYQFEIVPFDNKLSPQEAVALLGTVVAKDIRYVVQGASSSSVGIALGEAIDKHNARNPGKEIVFLNYASQAPVLTNEKCSYWHFRTDAHSDMKVDALTTYLAGRKDIRKIHLLNPNYAYGQDTARASRESLARKRADIEIVGDDLHPTAQVKDFAPYMAKIRQSGADAVITASSGSDLALIVRAANDFGLKVDFYTFNGSNYGVPGTIGATGEGRVKLVSTFNPNDPGAKSSAVLGNFKKQFGEDFINGMGYNAVVALSGAIRSAKSAEPAKVAAQLEGLRFEGINGPVVLRKSDHQAQQAMFVQSWEKVDDAAVRYDQEGTGFGWKQIASVDAKAAEQPTTCRMKRPL</sequence>
<dbReference type="AlphaFoldDB" id="A0AAW8DP93"/>
<feature type="chain" id="PRO_5044026743" evidence="3">
    <location>
        <begin position="21"/>
        <end position="412"/>
    </location>
</feature>
<name>A0AAW8DP93_9BURK</name>
<proteinExistence type="inferred from homology"/>
<dbReference type="EMBL" id="JAUSRR010000001">
    <property type="protein sequence ID" value="MDP9921122.1"/>
    <property type="molecule type" value="Genomic_DNA"/>
</dbReference>
<dbReference type="Proteomes" id="UP001244295">
    <property type="component" value="Unassembled WGS sequence"/>
</dbReference>
<comment type="similarity">
    <text evidence="1">Belongs to the leucine-binding protein family.</text>
</comment>
<reference evidence="5" key="1">
    <citation type="submission" date="2023-07" db="EMBL/GenBank/DDBJ databases">
        <title>Sorghum-associated microbial communities from plants grown in Nebraska, USA.</title>
        <authorList>
            <person name="Schachtman D."/>
        </authorList>
    </citation>
    <scope>NUCLEOTIDE SEQUENCE</scope>
    <source>
        <strain evidence="5">DS2795</strain>
    </source>
</reference>
<feature type="domain" description="Leucine-binding protein" evidence="4">
    <location>
        <begin position="25"/>
        <end position="371"/>
    </location>
</feature>
<protein>
    <submittedName>
        <fullName evidence="5">Branched-chain amino acid transport system substrate-binding protein</fullName>
    </submittedName>
</protein>
<dbReference type="Pfam" id="PF13458">
    <property type="entry name" value="Peripla_BP_6"/>
    <property type="match status" value="1"/>
</dbReference>
<evidence type="ECO:0000256" key="1">
    <source>
        <dbReference type="ARBA" id="ARBA00010062"/>
    </source>
</evidence>
<comment type="caution">
    <text evidence="5">The sequence shown here is derived from an EMBL/GenBank/DDBJ whole genome shotgun (WGS) entry which is preliminary data.</text>
</comment>
<dbReference type="CDD" id="cd06329">
    <property type="entry name" value="PBP1_SBP-like"/>
    <property type="match status" value="1"/>
</dbReference>
<evidence type="ECO:0000259" key="4">
    <source>
        <dbReference type="Pfam" id="PF13458"/>
    </source>
</evidence>
<evidence type="ECO:0000313" key="5">
    <source>
        <dbReference type="EMBL" id="MDP9921122.1"/>
    </source>
</evidence>
<dbReference type="SUPFAM" id="SSF53822">
    <property type="entry name" value="Periplasmic binding protein-like I"/>
    <property type="match status" value="1"/>
</dbReference>
<dbReference type="InterPro" id="IPR028081">
    <property type="entry name" value="Leu-bd"/>
</dbReference>
<accession>A0AAW8DP93</accession>
<gene>
    <name evidence="5" type="ORF">J2W25_000127</name>
</gene>
<evidence type="ECO:0000256" key="3">
    <source>
        <dbReference type="SAM" id="SignalP"/>
    </source>
</evidence>
<dbReference type="PANTHER" id="PTHR30483:SF6">
    <property type="entry name" value="PERIPLASMIC BINDING PROTEIN OF ABC TRANSPORTER FOR NATURAL AMINO ACIDS"/>
    <property type="match status" value="1"/>
</dbReference>
<dbReference type="InterPro" id="IPR051010">
    <property type="entry name" value="BCAA_transport"/>
</dbReference>
<organism evidence="5 6">
    <name type="scientific">Variovorax boronicumulans</name>
    <dbReference type="NCBI Taxonomy" id="436515"/>
    <lineage>
        <taxon>Bacteria</taxon>
        <taxon>Pseudomonadati</taxon>
        <taxon>Pseudomonadota</taxon>
        <taxon>Betaproteobacteria</taxon>
        <taxon>Burkholderiales</taxon>
        <taxon>Comamonadaceae</taxon>
        <taxon>Variovorax</taxon>
    </lineage>
</organism>
<dbReference type="PANTHER" id="PTHR30483">
    <property type="entry name" value="LEUCINE-SPECIFIC-BINDING PROTEIN"/>
    <property type="match status" value="1"/>
</dbReference>
<feature type="signal peptide" evidence="3">
    <location>
        <begin position="1"/>
        <end position="20"/>
    </location>
</feature>
<evidence type="ECO:0000313" key="6">
    <source>
        <dbReference type="Proteomes" id="UP001244295"/>
    </source>
</evidence>
<evidence type="ECO:0000256" key="2">
    <source>
        <dbReference type="ARBA" id="ARBA00022729"/>
    </source>
</evidence>
<dbReference type="Gene3D" id="3.40.50.2300">
    <property type="match status" value="2"/>
</dbReference>
<dbReference type="InterPro" id="IPR028082">
    <property type="entry name" value="Peripla_BP_I"/>
</dbReference>